<evidence type="ECO:0000313" key="2">
    <source>
        <dbReference type="Proteomes" id="UP001153331"/>
    </source>
</evidence>
<reference evidence="1" key="1">
    <citation type="submission" date="2022-11" db="EMBL/GenBank/DDBJ databases">
        <title>Genome Sequence of Boeremia exigua.</title>
        <authorList>
            <person name="Buettner E."/>
        </authorList>
    </citation>
    <scope>NUCLEOTIDE SEQUENCE</scope>
    <source>
        <strain evidence="1">CU02</strain>
    </source>
</reference>
<dbReference type="Proteomes" id="UP001153331">
    <property type="component" value="Unassembled WGS sequence"/>
</dbReference>
<evidence type="ECO:0000313" key="1">
    <source>
        <dbReference type="EMBL" id="KAJ8117382.1"/>
    </source>
</evidence>
<protein>
    <submittedName>
        <fullName evidence="1">Uncharacterized protein</fullName>
    </submittedName>
</protein>
<name>A0ACC2IQE5_9PLEO</name>
<accession>A0ACC2IQE5</accession>
<proteinExistence type="predicted"/>
<keyword evidence="2" id="KW-1185">Reference proteome</keyword>
<organism evidence="1 2">
    <name type="scientific">Boeremia exigua</name>
    <dbReference type="NCBI Taxonomy" id="749465"/>
    <lineage>
        <taxon>Eukaryota</taxon>
        <taxon>Fungi</taxon>
        <taxon>Dikarya</taxon>
        <taxon>Ascomycota</taxon>
        <taxon>Pezizomycotina</taxon>
        <taxon>Dothideomycetes</taxon>
        <taxon>Pleosporomycetidae</taxon>
        <taxon>Pleosporales</taxon>
        <taxon>Pleosporineae</taxon>
        <taxon>Didymellaceae</taxon>
        <taxon>Boeremia</taxon>
    </lineage>
</organism>
<comment type="caution">
    <text evidence="1">The sequence shown here is derived from an EMBL/GenBank/DDBJ whole genome shotgun (WGS) entry which is preliminary data.</text>
</comment>
<sequence length="513" mass="57086">MSTSLSNLDLETDATSISNYSSTSNNGEDLEATVQDLIHRCKTLYEEVETYVEAVIERQKVTRVQHPVEYRNLRNDFKNELAFLKKIVNSGKTEEKVRHFIVSSNLTYYEALWSAAKRSRGLQAFRKYYFWNRHKAPAGKRTLKGLSLGKGGVGKGKTAALVDIVADEGREWIRVSTVSEKRIIFDLAKLGWVNDSDSDDDVPDTRPSNWEEEDDEDQVDVVRNARELARAARANPVQGRPPQVRFVLTRIATGNMKEVDNIIAKIRATGAIVQCAEDIPPTQPIQSVLNDLLVDRTRALSETLNIDCTVLLALVSDISHKPCPILDWYPGEVKAQIKEEAGENLLPTHLYPAIGAHSMVCTQEAADQMNLIVGTLATDSEKQRVQLLIAQGDCEGRTCEDLVAEWASMSDHPVPAGFKLPISVVPSNIDSIADRLPAAARKLQEEMSRLNASIFFYGWAEGITTLSSNRARARQIEHAINQHGLEDGEAGPHIWLCGESRSLIAKHGRRAPR</sequence>
<dbReference type="EMBL" id="JAPHNI010000055">
    <property type="protein sequence ID" value="KAJ8117382.1"/>
    <property type="molecule type" value="Genomic_DNA"/>
</dbReference>
<gene>
    <name evidence="1" type="ORF">OPT61_g1420</name>
</gene>